<protein>
    <recommendedName>
        <fullName evidence="8">Ribosomal RNA-processing protein 8</fullName>
        <ecNumber evidence="8">2.1.1.-</ecNumber>
    </recommendedName>
</protein>
<proteinExistence type="inferred from homology"/>
<organism evidence="10 11">
    <name type="scientific">Filobasidium floriforme</name>
    <dbReference type="NCBI Taxonomy" id="5210"/>
    <lineage>
        <taxon>Eukaryota</taxon>
        <taxon>Fungi</taxon>
        <taxon>Dikarya</taxon>
        <taxon>Basidiomycota</taxon>
        <taxon>Agaricomycotina</taxon>
        <taxon>Tremellomycetes</taxon>
        <taxon>Filobasidiales</taxon>
        <taxon>Filobasidiaceae</taxon>
        <taxon>Filobasidium</taxon>
    </lineage>
</organism>
<comment type="function">
    <text evidence="8">S-adenosyl-L-methionine-dependent methyltransferase that specifically methylates the N(1) position of adenine in helix 25.1 in 25S rRNA. Required both for ribosomal 40S and 60S subunits biogenesis. Required for efficient pre-rRNA cleavage at site A2.</text>
</comment>
<dbReference type="OrthoDB" id="10258825at2759"/>
<keyword evidence="11" id="KW-1185">Reference proteome</keyword>
<reference evidence="10" key="1">
    <citation type="submission" date="2020-04" db="EMBL/GenBank/DDBJ databases">
        <title>Analysis of mating type loci in Filobasidium floriforme.</title>
        <authorList>
            <person name="Nowrousian M."/>
        </authorList>
    </citation>
    <scope>NUCLEOTIDE SEQUENCE</scope>
    <source>
        <strain evidence="10">CBS 6242</strain>
    </source>
</reference>
<feature type="region of interest" description="Disordered" evidence="9">
    <location>
        <begin position="101"/>
        <end position="283"/>
    </location>
</feature>
<evidence type="ECO:0000256" key="4">
    <source>
        <dbReference type="ARBA" id="ARBA00022603"/>
    </source>
</evidence>
<comment type="similarity">
    <text evidence="2 8">Belongs to the methyltransferase superfamily. RRP8 family.</text>
</comment>
<evidence type="ECO:0000313" key="11">
    <source>
        <dbReference type="Proteomes" id="UP000812966"/>
    </source>
</evidence>
<feature type="compositionally biased region" description="Polar residues" evidence="9">
    <location>
        <begin position="154"/>
        <end position="163"/>
    </location>
</feature>
<dbReference type="Gene3D" id="1.10.10.2150">
    <property type="entry name" value="Ribosomal RNA-processing protein 8, N-terminal domain"/>
    <property type="match status" value="1"/>
</dbReference>
<dbReference type="AlphaFoldDB" id="A0A8K0JGH6"/>
<evidence type="ECO:0000256" key="1">
    <source>
        <dbReference type="ARBA" id="ARBA00004604"/>
    </source>
</evidence>
<comment type="caution">
    <text evidence="10">The sequence shown here is derived from an EMBL/GenBank/DDBJ whole genome shotgun (WGS) entry which is preliminary data.</text>
</comment>
<evidence type="ECO:0000256" key="5">
    <source>
        <dbReference type="ARBA" id="ARBA00022679"/>
    </source>
</evidence>
<dbReference type="EMBL" id="JABELV010000162">
    <property type="protein sequence ID" value="KAG7528968.1"/>
    <property type="molecule type" value="Genomic_DNA"/>
</dbReference>
<dbReference type="Gene3D" id="3.40.50.150">
    <property type="entry name" value="Vaccinia Virus protein VP39"/>
    <property type="match status" value="1"/>
</dbReference>
<evidence type="ECO:0000256" key="7">
    <source>
        <dbReference type="ARBA" id="ARBA00023242"/>
    </source>
</evidence>
<dbReference type="SUPFAM" id="SSF53335">
    <property type="entry name" value="S-adenosyl-L-methionine-dependent methyltransferases"/>
    <property type="match status" value="1"/>
</dbReference>
<dbReference type="InterPro" id="IPR042036">
    <property type="entry name" value="RRP8_N"/>
</dbReference>
<evidence type="ECO:0000256" key="3">
    <source>
        <dbReference type="ARBA" id="ARBA00022552"/>
    </source>
</evidence>
<evidence type="ECO:0000256" key="9">
    <source>
        <dbReference type="SAM" id="MobiDB-lite"/>
    </source>
</evidence>
<dbReference type="PANTHER" id="PTHR12787">
    <property type="entry name" value="RIBOSOMAL RNA-PROCESSING PROTEIN 8"/>
    <property type="match status" value="1"/>
</dbReference>
<keyword evidence="3 8" id="KW-0698">rRNA processing</keyword>
<evidence type="ECO:0000313" key="10">
    <source>
        <dbReference type="EMBL" id="KAG7528968.1"/>
    </source>
</evidence>
<accession>A0A8K0JGH6</accession>
<name>A0A8K0JGH6_9TREE</name>
<keyword evidence="6 8" id="KW-0949">S-adenosyl-L-methionine</keyword>
<feature type="compositionally biased region" description="Polar residues" evidence="9">
    <location>
        <begin position="227"/>
        <end position="244"/>
    </location>
</feature>
<dbReference type="Pfam" id="PF05148">
    <property type="entry name" value="Methyltransf_8"/>
    <property type="match status" value="2"/>
</dbReference>
<dbReference type="InterPro" id="IPR029063">
    <property type="entry name" value="SAM-dependent_MTases_sf"/>
</dbReference>
<feature type="compositionally biased region" description="Low complexity" evidence="9">
    <location>
        <begin position="114"/>
        <end position="124"/>
    </location>
</feature>
<keyword evidence="4 8" id="KW-0489">Methyltransferase</keyword>
<keyword evidence="5 8" id="KW-0808">Transferase</keyword>
<feature type="compositionally biased region" description="Low complexity" evidence="9">
    <location>
        <begin position="17"/>
        <end position="32"/>
    </location>
</feature>
<feature type="region of interest" description="Disordered" evidence="9">
    <location>
        <begin position="1"/>
        <end position="77"/>
    </location>
</feature>
<sequence length="594" mass="63338">MSLFSSSLAPGSAVVTSIPTSSNPFSVSSSSPANGGDKKRKRPRESDATRSIPTNSTPTKKGNNNPGGSNGGGAVKDAYQKRSTIVAAQANLEKLMKKVGMTGEVESPSSFNHNNANSRPAPSSRRNRGTPKSKFDNDDEETTRGAFSDEDNQENSGSTSNPTQKKRKVKHGLDGRPTGAAAGKVDPLAGLLGGKGKKEKKVDGGKGKGQGQVRPKEKENVKGQAIPTKTATKAQAEVQASSAHARSEVDLEIEDQNGSEAEIDEPTTTSQAQPQQLTSLQNSLTSKLSSAKFRWLNEQLYTTPSGKAWELMRGEGGRAFDDYHNAHRQQTSAWPSPPLPFILRTILTRLSASTNPLPVGSFIIDLGCGDAELARDLMNSEVGRGKGVKVASYDLVGNVDWVESSAKPTSTNAESVDGEKVKSKGRGWVVPADFLSSIPLPGNPGGSDLPTTSAEPIAVSKAKKRRDKKNGLGASADLVPVGPELVDVAVCCLSLMGINWVGGVYEVARVLKEGGIYYVAEVTSRLVDKPGFIALICSFGFELVEHKSPTTHFDLFEFRKTSPFPLGKVKGQEGWLERVKSGEKVMKGCVYKKR</sequence>
<dbReference type="GO" id="GO:0016433">
    <property type="term" value="F:rRNA (adenine) methyltransferase activity"/>
    <property type="evidence" value="ECO:0007669"/>
    <property type="project" value="TreeGrafter"/>
</dbReference>
<dbReference type="InterPro" id="IPR007823">
    <property type="entry name" value="RRP8"/>
</dbReference>
<evidence type="ECO:0000256" key="2">
    <source>
        <dbReference type="ARBA" id="ARBA00006301"/>
    </source>
</evidence>
<evidence type="ECO:0000256" key="6">
    <source>
        <dbReference type="ARBA" id="ARBA00022691"/>
    </source>
</evidence>
<gene>
    <name evidence="10" type="ORF">FFLO_05867</name>
</gene>
<feature type="compositionally biased region" description="Acidic residues" evidence="9">
    <location>
        <begin position="250"/>
        <end position="265"/>
    </location>
</feature>
<evidence type="ECO:0000256" key="8">
    <source>
        <dbReference type="RuleBase" id="RU365074"/>
    </source>
</evidence>
<dbReference type="EC" id="2.1.1.-" evidence="8"/>
<keyword evidence="7 8" id="KW-0539">Nucleus</keyword>
<feature type="compositionally biased region" description="Polar residues" evidence="9">
    <location>
        <begin position="266"/>
        <end position="283"/>
    </location>
</feature>
<comment type="subcellular location">
    <subcellularLocation>
        <location evidence="1 8">Nucleus</location>
        <location evidence="1 8">Nucleolus</location>
    </subcellularLocation>
</comment>
<dbReference type="GO" id="GO:0005730">
    <property type="term" value="C:nucleolus"/>
    <property type="evidence" value="ECO:0007669"/>
    <property type="project" value="UniProtKB-SubCell"/>
</dbReference>
<dbReference type="Proteomes" id="UP000812966">
    <property type="component" value="Unassembled WGS sequence"/>
</dbReference>
<dbReference type="GO" id="GO:0042273">
    <property type="term" value="P:ribosomal large subunit biogenesis"/>
    <property type="evidence" value="ECO:0007669"/>
    <property type="project" value="TreeGrafter"/>
</dbReference>
<dbReference type="PANTHER" id="PTHR12787:SF0">
    <property type="entry name" value="RIBOSOMAL RNA-PROCESSING PROTEIN 8"/>
    <property type="match status" value="1"/>
</dbReference>
<feature type="compositionally biased region" description="Polar residues" evidence="9">
    <location>
        <begin position="49"/>
        <end position="61"/>
    </location>
</feature>